<organism evidence="4">
    <name type="scientific">Absidia glauca</name>
    <name type="common">Pin mould</name>
    <dbReference type="NCBI Taxonomy" id="4829"/>
    <lineage>
        <taxon>Eukaryota</taxon>
        <taxon>Fungi</taxon>
        <taxon>Fungi incertae sedis</taxon>
        <taxon>Mucoromycota</taxon>
        <taxon>Mucoromycotina</taxon>
        <taxon>Mucoromycetes</taxon>
        <taxon>Mucorales</taxon>
        <taxon>Cunninghamellaceae</taxon>
        <taxon>Absidia</taxon>
    </lineage>
</organism>
<reference evidence="4" key="1">
    <citation type="submission" date="2016-04" db="EMBL/GenBank/DDBJ databases">
        <authorList>
            <person name="Evans L.H."/>
            <person name="Alamgir A."/>
            <person name="Owens N."/>
            <person name="Weber N.D."/>
            <person name="Virtaneva K."/>
            <person name="Barbian K."/>
            <person name="Babar A."/>
            <person name="Rosenke K."/>
        </authorList>
    </citation>
    <scope>NUCLEOTIDE SEQUENCE [LARGE SCALE GENOMIC DNA]</scope>
    <source>
        <strain evidence="4">CBS 101.48</strain>
    </source>
</reference>
<keyword evidence="2" id="KW-0732">Signal</keyword>
<feature type="compositionally biased region" description="Basic and acidic residues" evidence="1">
    <location>
        <begin position="588"/>
        <end position="605"/>
    </location>
</feature>
<dbReference type="AlphaFoldDB" id="A0A163MPD9"/>
<name>A0A163MPD9_ABSGL</name>
<feature type="chain" id="PRO_5007844343" description="Rhodanese domain-containing protein" evidence="2">
    <location>
        <begin position="20"/>
        <end position="857"/>
    </location>
</feature>
<dbReference type="Proteomes" id="UP000078561">
    <property type="component" value="Unassembled WGS sequence"/>
</dbReference>
<dbReference type="EMBL" id="LT554731">
    <property type="protein sequence ID" value="SAM07241.1"/>
    <property type="molecule type" value="Genomic_DNA"/>
</dbReference>
<dbReference type="OMA" id="WDTHIIL"/>
<evidence type="ECO:0000256" key="1">
    <source>
        <dbReference type="SAM" id="MobiDB-lite"/>
    </source>
</evidence>
<evidence type="ECO:0000256" key="2">
    <source>
        <dbReference type="SAM" id="SignalP"/>
    </source>
</evidence>
<dbReference type="PANTHER" id="PTHR33928:SF2">
    <property type="entry name" value="PECTATE LYASE SUPERFAMILY PROTEIN DOMAIN-CONTAINING PROTEIN-RELATED"/>
    <property type="match status" value="1"/>
</dbReference>
<protein>
    <recommendedName>
        <fullName evidence="3">Rhodanese domain-containing protein</fullName>
    </recommendedName>
</protein>
<feature type="signal peptide" evidence="2">
    <location>
        <begin position="1"/>
        <end position="19"/>
    </location>
</feature>
<sequence>MKLTFISVLALGATQLCQGHPFLIPVMDELNRVPSSSNERSLGSVIHASNQQCDVSNSDNEEMWIAHLSQHGKSPFNSDPSYKVYRNVKDYGCVGDGVTDDTECINRAMREGARCGGQCGSSTLTPALLYFPSGRYKISSPIVMFYFTQMIGNALNPPTLVASADFTGIGMIDTDPYFEGGSQWYINQNNFFRQIRNFVFDLTETPATAKTTGVHWQVAQATSLTNLRFVMSTDPATQHQGIWMENGSGGFMSDLVFEGGKYGMWVGNQQFLSRGLEFFNCRTAIYMNWNWQWTFQKLSINNCDIGIDMTSAGTTTASGVGSILVLDGQFSNTATGIKLLEHMPSHSDTSGTLLLDNVKTNNVGTMVATEQGNVILGGGSNLIRSWGSGSLYTGTDGMGTQQRGDLPSPPTKSPNLLDSDGSSFYVQSRPQYEHYDVSSFVSVLDGGAVGDGVTDDTAAIQKVINENAGCKIVFFPAGTYILSSTVMVPPGSRLTGELWSVLMAKGDVFQSMEDPVPMMKVGNAGDQGLVELSDLIFSSYGAQPGAVLLEWNIRDDLSAGGSRSGIWDTHFRVGGTVGSNLQYAQCPKKADHSAPNLDRHQEERPSMVIPSESGNMTSISAQQQRQQQSSDSGVNQACEGVHTLLRLTASSSAYLENIWAWTADHDLDDGELQRQVSIYTGRGILIESNDGPVWLYGVQSEHNTLYQYQLANANNVMMSMIQSETPYWQPVPNAPHPFPTQSTWNDPTYDHCFTTDDMSPNRCAMAWALRSIGSSNVYIYGAGLYNFFYDYSQTCLDTEDCQESLVDFEGNQQLYLYNLNTKGNVNMVVGDKTQVWAKQADNANGFCQTINAFLTEA</sequence>
<dbReference type="Pfam" id="PF12708">
    <property type="entry name" value="Pect-lyase_RHGA_epim"/>
    <property type="match status" value="2"/>
</dbReference>
<accession>A0A163MPD9</accession>
<evidence type="ECO:0000313" key="4">
    <source>
        <dbReference type="EMBL" id="SAM07241.1"/>
    </source>
</evidence>
<feature type="compositionally biased region" description="Polar residues" evidence="1">
    <location>
        <begin position="394"/>
        <end position="403"/>
    </location>
</feature>
<keyword evidence="5" id="KW-1185">Reference proteome</keyword>
<feature type="compositionally biased region" description="Low complexity" evidence="1">
    <location>
        <begin position="618"/>
        <end position="632"/>
    </location>
</feature>
<dbReference type="InParanoid" id="A0A163MPD9"/>
<dbReference type="InterPro" id="IPR024535">
    <property type="entry name" value="RHGA/B-epi-like_pectate_lyase"/>
</dbReference>
<evidence type="ECO:0000259" key="3">
    <source>
        <dbReference type="PROSITE" id="PS50206"/>
    </source>
</evidence>
<feature type="region of interest" description="Disordered" evidence="1">
    <location>
        <begin position="394"/>
        <end position="420"/>
    </location>
</feature>
<feature type="region of interest" description="Disordered" evidence="1">
    <location>
        <begin position="587"/>
        <end position="632"/>
    </location>
</feature>
<dbReference type="FunFam" id="2.160.20.10:FF:000049">
    <property type="entry name" value="Putative exo-beta-1,3-glucanase"/>
    <property type="match status" value="2"/>
</dbReference>
<dbReference type="Gene3D" id="2.160.20.10">
    <property type="entry name" value="Single-stranded right-handed beta-helix, Pectin lyase-like"/>
    <property type="match status" value="3"/>
</dbReference>
<proteinExistence type="predicted"/>
<evidence type="ECO:0000313" key="5">
    <source>
        <dbReference type="Proteomes" id="UP000078561"/>
    </source>
</evidence>
<gene>
    <name evidence="4" type="primary">ABSGL_12880.1 scaffold 13518</name>
</gene>
<feature type="domain" description="Rhodanese" evidence="3">
    <location>
        <begin position="761"/>
        <end position="796"/>
    </location>
</feature>
<dbReference type="InterPro" id="IPR039279">
    <property type="entry name" value="QRT3-like"/>
</dbReference>
<dbReference type="SUPFAM" id="SSF51126">
    <property type="entry name" value="Pectin lyase-like"/>
    <property type="match status" value="2"/>
</dbReference>
<dbReference type="GO" id="GO:0004650">
    <property type="term" value="F:polygalacturonase activity"/>
    <property type="evidence" value="ECO:0007669"/>
    <property type="project" value="InterPro"/>
</dbReference>
<dbReference type="PANTHER" id="PTHR33928">
    <property type="entry name" value="POLYGALACTURONASE QRT3"/>
    <property type="match status" value="1"/>
</dbReference>
<dbReference type="CDD" id="cd23668">
    <property type="entry name" value="GH55_beta13glucanase-like"/>
    <property type="match status" value="1"/>
</dbReference>
<dbReference type="OrthoDB" id="1046782at2759"/>
<dbReference type="InterPro" id="IPR011050">
    <property type="entry name" value="Pectin_lyase_fold/virulence"/>
</dbReference>
<dbReference type="InterPro" id="IPR001763">
    <property type="entry name" value="Rhodanese-like_dom"/>
</dbReference>
<dbReference type="STRING" id="4829.A0A163MPD9"/>
<dbReference type="InterPro" id="IPR012334">
    <property type="entry name" value="Pectin_lyas_fold"/>
</dbReference>
<dbReference type="PROSITE" id="PS50206">
    <property type="entry name" value="RHODANESE_3"/>
    <property type="match status" value="1"/>
</dbReference>